<gene>
    <name evidence="2" type="ORF">M9458_003482</name>
</gene>
<dbReference type="Proteomes" id="UP001529510">
    <property type="component" value="Unassembled WGS sequence"/>
</dbReference>
<feature type="domain" description="FAM69 N-terminal" evidence="1">
    <location>
        <begin position="1"/>
        <end position="59"/>
    </location>
</feature>
<name>A0ABD0RP50_CIRMR</name>
<feature type="non-terminal residue" evidence="2">
    <location>
        <position position="1"/>
    </location>
</feature>
<keyword evidence="3" id="KW-1185">Reference proteome</keyword>
<dbReference type="Pfam" id="PF14875">
    <property type="entry name" value="PIP49_N"/>
    <property type="match status" value="1"/>
</dbReference>
<feature type="non-terminal residue" evidence="2">
    <location>
        <position position="59"/>
    </location>
</feature>
<evidence type="ECO:0000259" key="1">
    <source>
        <dbReference type="Pfam" id="PF14875"/>
    </source>
</evidence>
<dbReference type="EMBL" id="JAMKFB020000002">
    <property type="protein sequence ID" value="KAL0200295.1"/>
    <property type="molecule type" value="Genomic_DNA"/>
</dbReference>
<dbReference type="InterPro" id="IPR029244">
    <property type="entry name" value="FAM69_N"/>
</dbReference>
<organism evidence="2 3">
    <name type="scientific">Cirrhinus mrigala</name>
    <name type="common">Mrigala</name>
    <dbReference type="NCBI Taxonomy" id="683832"/>
    <lineage>
        <taxon>Eukaryota</taxon>
        <taxon>Metazoa</taxon>
        <taxon>Chordata</taxon>
        <taxon>Craniata</taxon>
        <taxon>Vertebrata</taxon>
        <taxon>Euteleostomi</taxon>
        <taxon>Actinopterygii</taxon>
        <taxon>Neopterygii</taxon>
        <taxon>Teleostei</taxon>
        <taxon>Ostariophysi</taxon>
        <taxon>Cypriniformes</taxon>
        <taxon>Cyprinidae</taxon>
        <taxon>Labeoninae</taxon>
        <taxon>Labeonini</taxon>
        <taxon>Cirrhinus</taxon>
    </lineage>
</organism>
<dbReference type="AlphaFoldDB" id="A0ABD0RP50"/>
<proteinExistence type="predicted"/>
<sequence length="59" mass="6691">VYTGSWGDHDGVIKCQLSDILHYELGEELEPKKEVALFDKPTRGTSVEKFKEMVASHLK</sequence>
<accession>A0ABD0RP50</accession>
<evidence type="ECO:0000313" key="3">
    <source>
        <dbReference type="Proteomes" id="UP001529510"/>
    </source>
</evidence>
<comment type="caution">
    <text evidence="2">The sequence shown here is derived from an EMBL/GenBank/DDBJ whole genome shotgun (WGS) entry which is preliminary data.</text>
</comment>
<protein>
    <recommendedName>
        <fullName evidence="1">FAM69 N-terminal domain-containing protein</fullName>
    </recommendedName>
</protein>
<reference evidence="2 3" key="1">
    <citation type="submission" date="2024-05" db="EMBL/GenBank/DDBJ databases">
        <title>Genome sequencing and assembly of Indian major carp, Cirrhinus mrigala (Hamilton, 1822).</title>
        <authorList>
            <person name="Mohindra V."/>
            <person name="Chowdhury L.M."/>
            <person name="Lal K."/>
            <person name="Jena J.K."/>
        </authorList>
    </citation>
    <scope>NUCLEOTIDE SEQUENCE [LARGE SCALE GENOMIC DNA]</scope>
    <source>
        <strain evidence="2">CM1030</strain>
        <tissue evidence="2">Blood</tissue>
    </source>
</reference>
<evidence type="ECO:0000313" key="2">
    <source>
        <dbReference type="EMBL" id="KAL0200295.1"/>
    </source>
</evidence>